<accession>A0A392RYR5</accession>
<dbReference type="EMBL" id="LXQA010289530">
    <property type="protein sequence ID" value="MCI41224.1"/>
    <property type="molecule type" value="Genomic_DNA"/>
</dbReference>
<keyword evidence="2" id="KW-1185">Reference proteome</keyword>
<protein>
    <submittedName>
        <fullName evidence="1">Uncharacterized protein</fullName>
    </submittedName>
</protein>
<evidence type="ECO:0000313" key="2">
    <source>
        <dbReference type="Proteomes" id="UP000265520"/>
    </source>
</evidence>
<dbReference type="Proteomes" id="UP000265520">
    <property type="component" value="Unassembled WGS sequence"/>
</dbReference>
<dbReference type="AlphaFoldDB" id="A0A392RYR5"/>
<proteinExistence type="predicted"/>
<feature type="non-terminal residue" evidence="1">
    <location>
        <position position="1"/>
    </location>
</feature>
<name>A0A392RYR5_9FABA</name>
<reference evidence="1 2" key="1">
    <citation type="journal article" date="2018" name="Front. Plant Sci.">
        <title>Red Clover (Trifolium pratense) and Zigzag Clover (T. medium) - A Picture of Genomic Similarities and Differences.</title>
        <authorList>
            <person name="Dluhosova J."/>
            <person name="Istvanek J."/>
            <person name="Nedelnik J."/>
            <person name="Repkova J."/>
        </authorList>
    </citation>
    <scope>NUCLEOTIDE SEQUENCE [LARGE SCALE GENOMIC DNA]</scope>
    <source>
        <strain evidence="2">cv. 10/8</strain>
        <tissue evidence="1">Leaf</tissue>
    </source>
</reference>
<evidence type="ECO:0000313" key="1">
    <source>
        <dbReference type="EMBL" id="MCI41224.1"/>
    </source>
</evidence>
<organism evidence="1 2">
    <name type="scientific">Trifolium medium</name>
    <dbReference type="NCBI Taxonomy" id="97028"/>
    <lineage>
        <taxon>Eukaryota</taxon>
        <taxon>Viridiplantae</taxon>
        <taxon>Streptophyta</taxon>
        <taxon>Embryophyta</taxon>
        <taxon>Tracheophyta</taxon>
        <taxon>Spermatophyta</taxon>
        <taxon>Magnoliopsida</taxon>
        <taxon>eudicotyledons</taxon>
        <taxon>Gunneridae</taxon>
        <taxon>Pentapetalae</taxon>
        <taxon>rosids</taxon>
        <taxon>fabids</taxon>
        <taxon>Fabales</taxon>
        <taxon>Fabaceae</taxon>
        <taxon>Papilionoideae</taxon>
        <taxon>50 kb inversion clade</taxon>
        <taxon>NPAAA clade</taxon>
        <taxon>Hologalegina</taxon>
        <taxon>IRL clade</taxon>
        <taxon>Trifolieae</taxon>
        <taxon>Trifolium</taxon>
    </lineage>
</organism>
<sequence>TMENSGLFKFLYATAL</sequence>
<comment type="caution">
    <text evidence="1">The sequence shown here is derived from an EMBL/GenBank/DDBJ whole genome shotgun (WGS) entry which is preliminary data.</text>
</comment>